<name>A0A167ERV2_9ASCO</name>
<evidence type="ECO:0000313" key="2">
    <source>
        <dbReference type="EMBL" id="ANB14396.1"/>
    </source>
</evidence>
<dbReference type="OrthoDB" id="5430951at2759"/>
<dbReference type="AlphaFoldDB" id="A0A167ERV2"/>
<sequence length="265" mass="28769">MPRTRSLGQAGTAVPRRPTRVVEDDSDEDDSNPGMYSKLSTDTMVPLVSSTPMRPGAVQVAHLEPVSRLSTIEDVDSSKENEFSPTDALGKMPPVTPARKQNRVSFAPIPSGKPTNGSAPPTLAPSHQALARLGNAGHPLTELDLNNRLPPPPQTPLAYPATPSEDLDSTIEAVRKVSLDSTSPTFRSPSKIANYLEQSSETPHQRLTIHKLVLTNFKSYAGRQEIGPFHSVSTMKKSTNHSCTNFTTVFFCSSGPQRIGKIQRY</sequence>
<dbReference type="GeneID" id="30033845"/>
<accession>A0A167ERV2</accession>
<organism evidence="2 3">
    <name type="scientific">Sugiyamaella lignohabitans</name>
    <dbReference type="NCBI Taxonomy" id="796027"/>
    <lineage>
        <taxon>Eukaryota</taxon>
        <taxon>Fungi</taxon>
        <taxon>Dikarya</taxon>
        <taxon>Ascomycota</taxon>
        <taxon>Saccharomycotina</taxon>
        <taxon>Dipodascomycetes</taxon>
        <taxon>Dipodascales</taxon>
        <taxon>Trichomonascaceae</taxon>
        <taxon>Sugiyamaella</taxon>
    </lineage>
</organism>
<dbReference type="Proteomes" id="UP000189580">
    <property type="component" value="Chromosome b"/>
</dbReference>
<evidence type="ECO:0000313" key="3">
    <source>
        <dbReference type="Proteomes" id="UP000189580"/>
    </source>
</evidence>
<evidence type="ECO:0000256" key="1">
    <source>
        <dbReference type="SAM" id="MobiDB-lite"/>
    </source>
</evidence>
<gene>
    <name evidence="2" type="ORF">AWJ20_1984</name>
</gene>
<feature type="region of interest" description="Disordered" evidence="1">
    <location>
        <begin position="1"/>
        <end position="52"/>
    </location>
</feature>
<reference evidence="2 3" key="1">
    <citation type="submission" date="2016-02" db="EMBL/GenBank/DDBJ databases">
        <title>Complete genome sequence and transcriptome regulation of the pentose utilising yeast Sugiyamaella lignohabitans.</title>
        <authorList>
            <person name="Bellasio M."/>
            <person name="Peymann A."/>
            <person name="Valli M."/>
            <person name="Sipitzky M."/>
            <person name="Graf A."/>
            <person name="Sauer M."/>
            <person name="Marx H."/>
            <person name="Mattanovich D."/>
        </authorList>
    </citation>
    <scope>NUCLEOTIDE SEQUENCE [LARGE SCALE GENOMIC DNA]</scope>
    <source>
        <strain evidence="2 3">CBS 10342</strain>
    </source>
</reference>
<dbReference type="KEGG" id="slb:AWJ20_1984"/>
<protein>
    <submittedName>
        <fullName evidence="2">Uncharacterized protein</fullName>
    </submittedName>
</protein>
<feature type="compositionally biased region" description="Polar residues" evidence="1">
    <location>
        <begin position="38"/>
        <end position="52"/>
    </location>
</feature>
<keyword evidence="3" id="KW-1185">Reference proteome</keyword>
<dbReference type="EMBL" id="CP014503">
    <property type="protein sequence ID" value="ANB14396.1"/>
    <property type="molecule type" value="Genomic_DNA"/>
</dbReference>
<proteinExistence type="predicted"/>
<dbReference type="RefSeq" id="XP_018736873.1">
    <property type="nucleotide sequence ID" value="XM_018878905.1"/>
</dbReference>
<feature type="region of interest" description="Disordered" evidence="1">
    <location>
        <begin position="71"/>
        <end position="125"/>
    </location>
</feature>